<dbReference type="AlphaFoldDB" id="A0A5B0QJ07"/>
<evidence type="ECO:0000313" key="2">
    <source>
        <dbReference type="EMBL" id="KAA1113043.1"/>
    </source>
</evidence>
<feature type="chain" id="PRO_5022734805" evidence="1">
    <location>
        <begin position="20"/>
        <end position="55"/>
    </location>
</feature>
<reference evidence="2 3" key="1">
    <citation type="submission" date="2019-05" db="EMBL/GenBank/DDBJ databases">
        <title>Emergence of the Ug99 lineage of the wheat stem rust pathogen through somatic hybridization.</title>
        <authorList>
            <person name="Li F."/>
            <person name="Upadhyaya N.M."/>
            <person name="Sperschneider J."/>
            <person name="Matny O."/>
            <person name="Nguyen-Phuc H."/>
            <person name="Mago R."/>
            <person name="Raley C."/>
            <person name="Miller M.E."/>
            <person name="Silverstein K.A.T."/>
            <person name="Henningsen E."/>
            <person name="Hirsch C.D."/>
            <person name="Visser B."/>
            <person name="Pretorius Z.A."/>
            <person name="Steffenson B.J."/>
            <person name="Schwessinger B."/>
            <person name="Dodds P.N."/>
            <person name="Figueroa M."/>
        </authorList>
    </citation>
    <scope>NUCLEOTIDE SEQUENCE [LARGE SCALE GENOMIC DNA]</scope>
    <source>
        <strain evidence="2">21-0</strain>
    </source>
</reference>
<sequence length="55" mass="5985">MNYLLALASLLTLVHTLQAAPAPETSHHLSAKVHVIGGQDDPLHPPGCPDCWRKY</sequence>
<dbReference type="Proteomes" id="UP000324748">
    <property type="component" value="Unassembled WGS sequence"/>
</dbReference>
<dbReference type="EMBL" id="VSWC01000015">
    <property type="protein sequence ID" value="KAA1113043.1"/>
    <property type="molecule type" value="Genomic_DNA"/>
</dbReference>
<accession>A0A5B0QJ07</accession>
<comment type="caution">
    <text evidence="2">The sequence shown here is derived from an EMBL/GenBank/DDBJ whole genome shotgun (WGS) entry which is preliminary data.</text>
</comment>
<protein>
    <submittedName>
        <fullName evidence="2">Uncharacterized protein</fullName>
    </submittedName>
</protein>
<evidence type="ECO:0000313" key="3">
    <source>
        <dbReference type="Proteomes" id="UP000324748"/>
    </source>
</evidence>
<evidence type="ECO:0000256" key="1">
    <source>
        <dbReference type="SAM" id="SignalP"/>
    </source>
</evidence>
<gene>
    <name evidence="2" type="ORF">PGT21_019334</name>
</gene>
<proteinExistence type="predicted"/>
<keyword evidence="3" id="KW-1185">Reference proteome</keyword>
<keyword evidence="1" id="KW-0732">Signal</keyword>
<organism evidence="2 3">
    <name type="scientific">Puccinia graminis f. sp. tritici</name>
    <dbReference type="NCBI Taxonomy" id="56615"/>
    <lineage>
        <taxon>Eukaryota</taxon>
        <taxon>Fungi</taxon>
        <taxon>Dikarya</taxon>
        <taxon>Basidiomycota</taxon>
        <taxon>Pucciniomycotina</taxon>
        <taxon>Pucciniomycetes</taxon>
        <taxon>Pucciniales</taxon>
        <taxon>Pucciniaceae</taxon>
        <taxon>Puccinia</taxon>
    </lineage>
</organism>
<feature type="signal peptide" evidence="1">
    <location>
        <begin position="1"/>
        <end position="19"/>
    </location>
</feature>
<name>A0A5B0QJ07_PUCGR</name>